<dbReference type="GO" id="GO:0032366">
    <property type="term" value="P:intracellular sterol transport"/>
    <property type="evidence" value="ECO:0007669"/>
    <property type="project" value="TreeGrafter"/>
</dbReference>
<protein>
    <recommendedName>
        <fullName evidence="8">VASt domain-containing protein</fullName>
    </recommendedName>
</protein>
<dbReference type="SMART" id="SM00568">
    <property type="entry name" value="GRAM"/>
    <property type="match status" value="1"/>
</dbReference>
<dbReference type="GO" id="GO:0140268">
    <property type="term" value="C:endoplasmic reticulum-plasma membrane contact site"/>
    <property type="evidence" value="ECO:0007669"/>
    <property type="project" value="TreeGrafter"/>
</dbReference>
<feature type="compositionally biased region" description="Low complexity" evidence="6">
    <location>
        <begin position="235"/>
        <end position="249"/>
    </location>
</feature>
<dbReference type="InterPro" id="IPR051482">
    <property type="entry name" value="Cholesterol_transport"/>
</dbReference>
<dbReference type="FunCoup" id="E3NEH2">
    <property type="interactions" value="1537"/>
</dbReference>
<evidence type="ECO:0000313" key="10">
    <source>
        <dbReference type="Proteomes" id="UP000008281"/>
    </source>
</evidence>
<dbReference type="eggNOG" id="KOG1032">
    <property type="taxonomic scope" value="Eukaryota"/>
</dbReference>
<feature type="coiled-coil region" evidence="5">
    <location>
        <begin position="574"/>
        <end position="601"/>
    </location>
</feature>
<sequence length="602" mass="68416">MTMTTRPTSLSDSGVQLSPDAETPLPSLTSPLSEGDDTQRAKSRMEKYFAEKTDKNIFMKIIHPSYHERNQQFKKNFVDKGLIDENDQFLASYSCAYQREILAQGRMFISQFHVCFHANIMGWETTLVIPMKEIKLVKKMKAAYIFPNSIQIERNTSEKYFFASFINRDKSFQVLTTAHQKMVGEEARAMTREEVWDMVYNNEDKNPQNQTPPDGSTPASSIKTASTENMSTLATSPTFTVSSTSDSTTMKPSDKDNTSQSSTSSDFHDDDSTAHLSEQFDLDDEEVQCPCSEHTGRLIMDQEVKVSVEKLYELLFTENDFMSEYNKKNRVDSFVAATWVRNHQGENTRSCTYTIFVANPLASKDIVVNEKQVLIHFTNPKHGFIMQKETQNSGVPYADHFTVNCQYCVSRTSPTSCRVKVHAAIVYKKSIWGVVKGFVEKGTFSALDEHYKILSKMFEEYTLKNPEPEKRSIVSANFPDLDVTLKPSDKTPEIRRRRTKMPAGDRLIAGGEVSKSLEFAPVPREIQPITVTSSAEYKPFLYIITALLALFLILNLYVLRGFQKESTAVAINNNQDLGQMLSILMDQVKELKEKVDQMKTNQ</sequence>
<evidence type="ECO:0000256" key="1">
    <source>
        <dbReference type="ARBA" id="ARBA00004167"/>
    </source>
</evidence>
<dbReference type="InParanoid" id="E3NEH2"/>
<keyword evidence="10" id="KW-1185">Reference proteome</keyword>
<feature type="region of interest" description="Disordered" evidence="6">
    <location>
        <begin position="1"/>
        <end position="43"/>
    </location>
</feature>
<dbReference type="InterPro" id="IPR004182">
    <property type="entry name" value="GRAM"/>
</dbReference>
<evidence type="ECO:0000256" key="4">
    <source>
        <dbReference type="ARBA" id="ARBA00023136"/>
    </source>
</evidence>
<keyword evidence="5" id="KW-0175">Coiled coil</keyword>
<feature type="transmembrane region" description="Helical" evidence="7">
    <location>
        <begin position="540"/>
        <end position="559"/>
    </location>
</feature>
<keyword evidence="3 7" id="KW-1133">Transmembrane helix</keyword>
<evidence type="ECO:0000256" key="5">
    <source>
        <dbReference type="SAM" id="Coils"/>
    </source>
</evidence>
<dbReference type="PANTHER" id="PTHR23319">
    <property type="entry name" value="GRAM DOMAIN CONTAINING 1B, ISOFORM E"/>
    <property type="match status" value="1"/>
</dbReference>
<dbReference type="PANTHER" id="PTHR23319:SF4">
    <property type="entry name" value="GRAM DOMAIN CONTAINING 1B, ISOFORM E"/>
    <property type="match status" value="1"/>
</dbReference>
<proteinExistence type="predicted"/>
<keyword evidence="2 7" id="KW-0812">Transmembrane</keyword>
<evidence type="ECO:0000256" key="6">
    <source>
        <dbReference type="SAM" id="MobiDB-lite"/>
    </source>
</evidence>
<dbReference type="CDD" id="cd13220">
    <property type="entry name" value="PH-GRAM_GRAMDC"/>
    <property type="match status" value="1"/>
</dbReference>
<dbReference type="GO" id="GO:0032934">
    <property type="term" value="F:sterol binding"/>
    <property type="evidence" value="ECO:0007669"/>
    <property type="project" value="TreeGrafter"/>
</dbReference>
<dbReference type="OrthoDB" id="2162691at2759"/>
<dbReference type="EMBL" id="DS268621">
    <property type="protein sequence ID" value="EFO94635.1"/>
    <property type="molecule type" value="Genomic_DNA"/>
</dbReference>
<gene>
    <name evidence="9" type="ORF">CRE_07027</name>
</gene>
<dbReference type="GO" id="GO:0005886">
    <property type="term" value="C:plasma membrane"/>
    <property type="evidence" value="ECO:0007669"/>
    <property type="project" value="TreeGrafter"/>
</dbReference>
<dbReference type="OMA" id="WETTLVI"/>
<evidence type="ECO:0000259" key="8">
    <source>
        <dbReference type="PROSITE" id="PS51778"/>
    </source>
</evidence>
<reference evidence="9" key="1">
    <citation type="submission" date="2007-07" db="EMBL/GenBank/DDBJ databases">
        <title>PCAP assembly of the Caenorhabditis remanei genome.</title>
        <authorList>
            <consortium name="The Caenorhabditis remanei Sequencing Consortium"/>
            <person name="Wilson R.K."/>
        </authorList>
    </citation>
    <scope>NUCLEOTIDE SEQUENCE [LARGE SCALE GENOMIC DNA]</scope>
    <source>
        <strain evidence="9">PB4641</strain>
    </source>
</reference>
<evidence type="ECO:0000313" key="9">
    <source>
        <dbReference type="EMBL" id="EFO94635.1"/>
    </source>
</evidence>
<feature type="domain" description="VASt" evidence="8">
    <location>
        <begin position="295"/>
        <end position="466"/>
    </location>
</feature>
<feature type="region of interest" description="Disordered" evidence="6">
    <location>
        <begin position="202"/>
        <end position="272"/>
    </location>
</feature>
<accession>E3NEH2</accession>
<dbReference type="Pfam" id="PF02893">
    <property type="entry name" value="GRAM"/>
    <property type="match status" value="1"/>
</dbReference>
<dbReference type="HOGENOM" id="CLU_015189_1_1_1"/>
<evidence type="ECO:0000256" key="3">
    <source>
        <dbReference type="ARBA" id="ARBA00022989"/>
    </source>
</evidence>
<evidence type="ECO:0000256" key="2">
    <source>
        <dbReference type="ARBA" id="ARBA00022692"/>
    </source>
</evidence>
<dbReference type="STRING" id="31234.E3NEH2"/>
<feature type="compositionally biased region" description="Polar residues" evidence="6">
    <location>
        <begin position="1"/>
        <end position="16"/>
    </location>
</feature>
<dbReference type="Proteomes" id="UP000008281">
    <property type="component" value="Unassembled WGS sequence"/>
</dbReference>
<comment type="subcellular location">
    <subcellularLocation>
        <location evidence="1">Membrane</location>
        <topology evidence="1">Single-pass membrane protein</topology>
    </subcellularLocation>
</comment>
<dbReference type="GO" id="GO:0120015">
    <property type="term" value="F:sterol transfer activity"/>
    <property type="evidence" value="ECO:0007669"/>
    <property type="project" value="TreeGrafter"/>
</dbReference>
<feature type="compositionally biased region" description="Polar residues" evidence="6">
    <location>
        <begin position="207"/>
        <end position="234"/>
    </location>
</feature>
<evidence type="ECO:0000256" key="7">
    <source>
        <dbReference type="SAM" id="Phobius"/>
    </source>
</evidence>
<dbReference type="Pfam" id="PF16016">
    <property type="entry name" value="VASt"/>
    <property type="match status" value="1"/>
</dbReference>
<dbReference type="InterPro" id="IPR011993">
    <property type="entry name" value="PH-like_dom_sf"/>
</dbReference>
<dbReference type="PROSITE" id="PS51778">
    <property type="entry name" value="VAST"/>
    <property type="match status" value="1"/>
</dbReference>
<dbReference type="AlphaFoldDB" id="E3NEH2"/>
<keyword evidence="4 7" id="KW-0472">Membrane</keyword>
<name>E3NEH2_CAERE</name>
<dbReference type="GO" id="GO:0005789">
    <property type="term" value="C:endoplasmic reticulum membrane"/>
    <property type="evidence" value="ECO:0007669"/>
    <property type="project" value="TreeGrafter"/>
</dbReference>
<organism evidence="10">
    <name type="scientific">Caenorhabditis remanei</name>
    <name type="common">Caenorhabditis vulgaris</name>
    <dbReference type="NCBI Taxonomy" id="31234"/>
    <lineage>
        <taxon>Eukaryota</taxon>
        <taxon>Metazoa</taxon>
        <taxon>Ecdysozoa</taxon>
        <taxon>Nematoda</taxon>
        <taxon>Chromadorea</taxon>
        <taxon>Rhabditida</taxon>
        <taxon>Rhabditina</taxon>
        <taxon>Rhabditomorpha</taxon>
        <taxon>Rhabditoidea</taxon>
        <taxon>Rhabditidae</taxon>
        <taxon>Peloderinae</taxon>
        <taxon>Caenorhabditis</taxon>
    </lineage>
</organism>
<dbReference type="InterPro" id="IPR031968">
    <property type="entry name" value="VASt"/>
</dbReference>
<dbReference type="Gene3D" id="2.30.29.30">
    <property type="entry name" value="Pleckstrin-homology domain (PH domain)/Phosphotyrosine-binding domain (PTB)"/>
    <property type="match status" value="1"/>
</dbReference>